<feature type="transmembrane region" description="Helical" evidence="7">
    <location>
        <begin position="111"/>
        <end position="133"/>
    </location>
</feature>
<comment type="caution">
    <text evidence="9">The sequence shown here is derived from an EMBL/GenBank/DDBJ whole genome shotgun (WGS) entry which is preliminary data.</text>
</comment>
<feature type="domain" description="Major facilitator superfamily (MFS) profile" evidence="8">
    <location>
        <begin position="17"/>
        <end position="504"/>
    </location>
</feature>
<comment type="subcellular location">
    <subcellularLocation>
        <location evidence="1">Cell membrane</location>
        <topology evidence="1">Multi-pass membrane protein</topology>
    </subcellularLocation>
</comment>
<dbReference type="InterPro" id="IPR005829">
    <property type="entry name" value="Sugar_transporter_CS"/>
</dbReference>
<dbReference type="InterPro" id="IPR004638">
    <property type="entry name" value="EmrB-like"/>
</dbReference>
<feature type="transmembrane region" description="Helical" evidence="7">
    <location>
        <begin position="304"/>
        <end position="327"/>
    </location>
</feature>
<evidence type="ECO:0000313" key="10">
    <source>
        <dbReference type="Proteomes" id="UP001595867"/>
    </source>
</evidence>
<reference evidence="10" key="1">
    <citation type="journal article" date="2019" name="Int. J. Syst. Evol. Microbiol.">
        <title>The Global Catalogue of Microorganisms (GCM) 10K type strain sequencing project: providing services to taxonomists for standard genome sequencing and annotation.</title>
        <authorList>
            <consortium name="The Broad Institute Genomics Platform"/>
            <consortium name="The Broad Institute Genome Sequencing Center for Infectious Disease"/>
            <person name="Wu L."/>
            <person name="Ma J."/>
        </authorList>
    </citation>
    <scope>NUCLEOTIDE SEQUENCE [LARGE SCALE GENOMIC DNA]</scope>
    <source>
        <strain evidence="10">TBRC 5832</strain>
    </source>
</reference>
<feature type="transmembrane region" description="Helical" evidence="7">
    <location>
        <begin position="205"/>
        <end position="225"/>
    </location>
</feature>
<dbReference type="InterPro" id="IPR036259">
    <property type="entry name" value="MFS_trans_sf"/>
</dbReference>
<dbReference type="PANTHER" id="PTHR42718:SF42">
    <property type="entry name" value="EXPORT PROTEIN"/>
    <property type="match status" value="1"/>
</dbReference>
<evidence type="ECO:0000313" key="9">
    <source>
        <dbReference type="EMBL" id="MFC4068905.1"/>
    </source>
</evidence>
<accession>A0ABV8J1K1</accession>
<dbReference type="EMBL" id="JBHSBL010000019">
    <property type="protein sequence ID" value="MFC4068905.1"/>
    <property type="molecule type" value="Genomic_DNA"/>
</dbReference>
<feature type="transmembrane region" description="Helical" evidence="7">
    <location>
        <begin position="171"/>
        <end position="193"/>
    </location>
</feature>
<feature type="transmembrane region" description="Helical" evidence="7">
    <location>
        <begin position="339"/>
        <end position="357"/>
    </location>
</feature>
<keyword evidence="5 7" id="KW-1133">Transmembrane helix</keyword>
<name>A0ABV8J1K1_9ACTN</name>
<feature type="transmembrane region" description="Helical" evidence="7">
    <location>
        <begin position="231"/>
        <end position="254"/>
    </location>
</feature>
<evidence type="ECO:0000256" key="7">
    <source>
        <dbReference type="SAM" id="Phobius"/>
    </source>
</evidence>
<evidence type="ECO:0000256" key="1">
    <source>
        <dbReference type="ARBA" id="ARBA00004651"/>
    </source>
</evidence>
<keyword evidence="6 7" id="KW-0472">Membrane</keyword>
<dbReference type="Gene3D" id="1.20.1720.10">
    <property type="entry name" value="Multidrug resistance protein D"/>
    <property type="match status" value="1"/>
</dbReference>
<protein>
    <submittedName>
        <fullName evidence="9">MFS transporter</fullName>
    </submittedName>
</protein>
<feature type="transmembrane region" description="Helical" evidence="7">
    <location>
        <begin position="145"/>
        <end position="165"/>
    </location>
</feature>
<dbReference type="Gene3D" id="1.20.1250.20">
    <property type="entry name" value="MFS general substrate transporter like domains"/>
    <property type="match status" value="1"/>
</dbReference>
<sequence>MDTQAQPQTGHPRRWAILGVLVISLLVVVLDNTVLNVAMRTIADPDKGLGATQSELEWAINSYTLVFAGLLFTAGILADRLGRRLSLTVGLIVFGIASLISAYASSPDQLIAARALMGLGAAAVMPATLSIIANVFDPRERPRAIGVWAGAVGLAVAVGPVLGGLLLEHFWWGSVFLINVPIVILGVALVAILVPESRDPKPGRIDVIGVLLSIVGLTLLTYGVIKGGEDGFGATAAWTTLTTGLLVLVGFVLYERRITYPSLDVRLFANRQFSASTGIIGLVFFAAMGSMFFGAFYLQMVRGYGPLTSGALFVPFALGQIIFAPASSTMVKRFGPKRVSTVGLLLVSAALALWLFIDVDTPIALVAVAFFIQGVGMANVMPPATEAIMATLPREKAGVGSAVSNTIRQLGGALGVAVLGAVVSSVYRSELTAPAGLPDAASELAHESIAGAYAVAGQAGPAAPALLDGANAAFVTAMHYASVGSTVFALLGALVAVLWLPGKRPAAGPAPAAAPEQDRELADA</sequence>
<dbReference type="PROSITE" id="PS50850">
    <property type="entry name" value="MFS"/>
    <property type="match status" value="1"/>
</dbReference>
<feature type="transmembrane region" description="Helical" evidence="7">
    <location>
        <begin position="15"/>
        <end position="38"/>
    </location>
</feature>
<feature type="transmembrane region" description="Helical" evidence="7">
    <location>
        <begin position="363"/>
        <end position="385"/>
    </location>
</feature>
<keyword evidence="3" id="KW-1003">Cell membrane</keyword>
<dbReference type="InterPro" id="IPR011701">
    <property type="entry name" value="MFS"/>
</dbReference>
<dbReference type="InterPro" id="IPR020846">
    <property type="entry name" value="MFS_dom"/>
</dbReference>
<dbReference type="Pfam" id="PF07690">
    <property type="entry name" value="MFS_1"/>
    <property type="match status" value="1"/>
</dbReference>
<gene>
    <name evidence="9" type="ORF">ACFO0C_28575</name>
</gene>
<feature type="transmembrane region" description="Helical" evidence="7">
    <location>
        <begin position="275"/>
        <end position="298"/>
    </location>
</feature>
<dbReference type="Proteomes" id="UP001595867">
    <property type="component" value="Unassembled WGS sequence"/>
</dbReference>
<evidence type="ECO:0000259" key="8">
    <source>
        <dbReference type="PROSITE" id="PS50850"/>
    </source>
</evidence>
<dbReference type="PANTHER" id="PTHR42718">
    <property type="entry name" value="MAJOR FACILITATOR SUPERFAMILY MULTIDRUG TRANSPORTER MFSC"/>
    <property type="match status" value="1"/>
</dbReference>
<evidence type="ECO:0000256" key="3">
    <source>
        <dbReference type="ARBA" id="ARBA00022475"/>
    </source>
</evidence>
<evidence type="ECO:0000256" key="2">
    <source>
        <dbReference type="ARBA" id="ARBA00022448"/>
    </source>
</evidence>
<feature type="transmembrane region" description="Helical" evidence="7">
    <location>
        <begin position="58"/>
        <end position="78"/>
    </location>
</feature>
<dbReference type="CDD" id="cd17321">
    <property type="entry name" value="MFS_MMR_MDR_like"/>
    <property type="match status" value="1"/>
</dbReference>
<evidence type="ECO:0000256" key="4">
    <source>
        <dbReference type="ARBA" id="ARBA00022692"/>
    </source>
</evidence>
<dbReference type="RefSeq" id="WP_378069787.1">
    <property type="nucleotide sequence ID" value="NZ_JBHSBL010000019.1"/>
</dbReference>
<proteinExistence type="predicted"/>
<dbReference type="NCBIfam" id="TIGR00711">
    <property type="entry name" value="efflux_EmrB"/>
    <property type="match status" value="1"/>
</dbReference>
<evidence type="ECO:0000256" key="6">
    <source>
        <dbReference type="ARBA" id="ARBA00023136"/>
    </source>
</evidence>
<keyword evidence="2" id="KW-0813">Transport</keyword>
<keyword evidence="10" id="KW-1185">Reference proteome</keyword>
<dbReference type="PROSITE" id="PS00216">
    <property type="entry name" value="SUGAR_TRANSPORT_1"/>
    <property type="match status" value="1"/>
</dbReference>
<organism evidence="9 10">
    <name type="scientific">Actinoplanes subglobosus</name>
    <dbReference type="NCBI Taxonomy" id="1547892"/>
    <lineage>
        <taxon>Bacteria</taxon>
        <taxon>Bacillati</taxon>
        <taxon>Actinomycetota</taxon>
        <taxon>Actinomycetes</taxon>
        <taxon>Micromonosporales</taxon>
        <taxon>Micromonosporaceae</taxon>
        <taxon>Actinoplanes</taxon>
    </lineage>
</organism>
<dbReference type="SUPFAM" id="SSF103473">
    <property type="entry name" value="MFS general substrate transporter"/>
    <property type="match status" value="1"/>
</dbReference>
<keyword evidence="4 7" id="KW-0812">Transmembrane</keyword>
<dbReference type="PRINTS" id="PR01036">
    <property type="entry name" value="TCRTETB"/>
</dbReference>
<feature type="transmembrane region" description="Helical" evidence="7">
    <location>
        <begin position="85"/>
        <end position="105"/>
    </location>
</feature>
<evidence type="ECO:0000256" key="5">
    <source>
        <dbReference type="ARBA" id="ARBA00022989"/>
    </source>
</evidence>
<feature type="transmembrane region" description="Helical" evidence="7">
    <location>
        <begin position="477"/>
        <end position="500"/>
    </location>
</feature>